<evidence type="ECO:0000259" key="1">
    <source>
        <dbReference type="Pfam" id="PF09359"/>
    </source>
</evidence>
<reference evidence="2 3" key="1">
    <citation type="submission" date="2019-06" db="EMBL/GenBank/DDBJ databases">
        <title>Sequencing the genomes of 1000 actinobacteria strains.</title>
        <authorList>
            <person name="Klenk H.-P."/>
        </authorList>
    </citation>
    <scope>NUCLEOTIDE SEQUENCE [LARGE SCALE GENOMIC DNA]</scope>
    <source>
        <strain evidence="2 3">DSM 18031</strain>
    </source>
</reference>
<feature type="domain" description="VTC" evidence="1">
    <location>
        <begin position="38"/>
        <end position="247"/>
    </location>
</feature>
<dbReference type="GO" id="GO:0006799">
    <property type="term" value="P:polyphosphate biosynthetic process"/>
    <property type="evidence" value="ECO:0007669"/>
    <property type="project" value="UniProtKB-ARBA"/>
</dbReference>
<evidence type="ECO:0000313" key="3">
    <source>
        <dbReference type="Proteomes" id="UP000318331"/>
    </source>
</evidence>
<dbReference type="AlphaFoldDB" id="A0A543I4Y2"/>
<keyword evidence="3" id="KW-1185">Reference proteome</keyword>
<dbReference type="InterPro" id="IPR033469">
    <property type="entry name" value="CYTH-like_dom_sf"/>
</dbReference>
<dbReference type="SUPFAM" id="SSF55154">
    <property type="entry name" value="CYTH-like phosphatases"/>
    <property type="match status" value="1"/>
</dbReference>
<comment type="caution">
    <text evidence="2">The sequence shown here is derived from an EMBL/GenBank/DDBJ whole genome shotgun (WGS) entry which is preliminary data.</text>
</comment>
<dbReference type="CDD" id="cd07750">
    <property type="entry name" value="PolyPPase_VTC_like"/>
    <property type="match status" value="1"/>
</dbReference>
<dbReference type="InterPro" id="IPR042267">
    <property type="entry name" value="VTC_sf"/>
</dbReference>
<dbReference type="Pfam" id="PF09359">
    <property type="entry name" value="VTC"/>
    <property type="match status" value="1"/>
</dbReference>
<evidence type="ECO:0000313" key="2">
    <source>
        <dbReference type="EMBL" id="TQM65611.1"/>
    </source>
</evidence>
<name>A0A543I4Y2_9MICO</name>
<dbReference type="Proteomes" id="UP000318331">
    <property type="component" value="Unassembled WGS sequence"/>
</dbReference>
<accession>A0A543I4Y2</accession>
<gene>
    <name evidence="2" type="ORF">FB466_0417</name>
</gene>
<proteinExistence type="predicted"/>
<protein>
    <submittedName>
        <fullName evidence="2">VTC domain-containing protein</fullName>
    </submittedName>
</protein>
<sequence length="275" mass="31220">MRPQTAPAPQVSAVEDVLRTFATVDLPRIQELADLQTRIDRKYIVPPGVFAELLRDQQPVMRMLSIDGRHRFGYESVYFDTPDLASYHSAAYGRRRRFKVRTRSYLDSHDCVLEVKAKGGRGQTVKERFPYHPALSSTITAEARQFILDRLTGVVENIDTLIHTITPTLTTTYDRMTFVNPDNGTRMTADVELICDEHSRMVSVHLAGYVLIESKSPGGSTPIDRWLWGRGYRPLSLSKYCVGLATLTPTLPANKWHQTLAEYFRDLPVSYLGSR</sequence>
<dbReference type="EMBL" id="VFPN01000001">
    <property type="protein sequence ID" value="TQM65611.1"/>
    <property type="molecule type" value="Genomic_DNA"/>
</dbReference>
<organism evidence="2 3">
    <name type="scientific">Klugiella xanthotipulae</name>
    <dbReference type="NCBI Taxonomy" id="244735"/>
    <lineage>
        <taxon>Bacteria</taxon>
        <taxon>Bacillati</taxon>
        <taxon>Actinomycetota</taxon>
        <taxon>Actinomycetes</taxon>
        <taxon>Micrococcales</taxon>
        <taxon>Microbacteriaceae</taxon>
        <taxon>Klugiella</taxon>
    </lineage>
</organism>
<dbReference type="InterPro" id="IPR018966">
    <property type="entry name" value="VTC_domain"/>
</dbReference>
<dbReference type="Gene3D" id="3.20.100.30">
    <property type="entry name" value="VTC, catalytic tunnel domain"/>
    <property type="match status" value="1"/>
</dbReference>